<dbReference type="InParanoid" id="W3WI61"/>
<dbReference type="PANTHER" id="PTHR31465">
    <property type="entry name" value="PROTEIN RTA1-RELATED"/>
    <property type="match status" value="1"/>
</dbReference>
<dbReference type="eggNOG" id="ENOG502RNSS">
    <property type="taxonomic scope" value="Eukaryota"/>
</dbReference>
<organism evidence="6 7">
    <name type="scientific">Pestalotiopsis fici (strain W106-1 / CGMCC3.15140)</name>
    <dbReference type="NCBI Taxonomy" id="1229662"/>
    <lineage>
        <taxon>Eukaryota</taxon>
        <taxon>Fungi</taxon>
        <taxon>Dikarya</taxon>
        <taxon>Ascomycota</taxon>
        <taxon>Pezizomycotina</taxon>
        <taxon>Sordariomycetes</taxon>
        <taxon>Xylariomycetidae</taxon>
        <taxon>Amphisphaeriales</taxon>
        <taxon>Sporocadaceae</taxon>
        <taxon>Pestalotiopsis</taxon>
    </lineage>
</organism>
<keyword evidence="7" id="KW-1185">Reference proteome</keyword>
<feature type="transmembrane region" description="Helical" evidence="5">
    <location>
        <begin position="160"/>
        <end position="182"/>
    </location>
</feature>
<sequence>MENSQPVSSSLYVYTPDKGAPIFFAAAFAISALGHIFQCFHHQSWRLMGLYAISAIILTAGYAFRSYGAFFYSITSHGLALYTLSQLLIHISPPLHALANYYVLSRVFGYIPHLAPFSSRKILAVCGGITAFIELLCILGVALAADRTSPPDQQSAGKGLIIAAVALQLTVIVFFYILSGYFRRQITMDKITSPAAITPMVVLYISTLLLLIRGAYRLVDAIADTYTHRDDFGFVQESSPMMRYEWIFYVFEATLILANSAIWNIWHPGRYLPKDHQTHLAPDGKTEVQGVEQPDHRSMATKVGHILTFGAFFGRKDGPLDGEGEAIALNEMAR</sequence>
<dbReference type="GO" id="GO:0016020">
    <property type="term" value="C:membrane"/>
    <property type="evidence" value="ECO:0007669"/>
    <property type="project" value="UniProtKB-SubCell"/>
</dbReference>
<evidence type="ECO:0000256" key="2">
    <source>
        <dbReference type="ARBA" id="ARBA00022692"/>
    </source>
</evidence>
<keyword evidence="2 5" id="KW-0812">Transmembrane</keyword>
<feature type="transmembrane region" description="Helical" evidence="5">
    <location>
        <begin position="47"/>
        <end position="64"/>
    </location>
</feature>
<name>W3WI61_PESFW</name>
<feature type="transmembrane region" description="Helical" evidence="5">
    <location>
        <begin position="194"/>
        <end position="216"/>
    </location>
</feature>
<dbReference type="OrthoDB" id="3358017at2759"/>
<feature type="transmembrane region" description="Helical" evidence="5">
    <location>
        <begin position="122"/>
        <end position="145"/>
    </location>
</feature>
<dbReference type="HOGENOM" id="CLU_033465_0_1_1"/>
<dbReference type="GeneID" id="19279579"/>
<feature type="transmembrane region" description="Helical" evidence="5">
    <location>
        <begin position="246"/>
        <end position="266"/>
    </location>
</feature>
<evidence type="ECO:0000313" key="6">
    <source>
        <dbReference type="EMBL" id="ETS73620.1"/>
    </source>
</evidence>
<dbReference type="KEGG" id="pfy:PFICI_14566"/>
<feature type="transmembrane region" description="Helical" evidence="5">
    <location>
        <begin position="20"/>
        <end position="40"/>
    </location>
</feature>
<dbReference type="InterPro" id="IPR007568">
    <property type="entry name" value="RTA1"/>
</dbReference>
<reference evidence="7" key="1">
    <citation type="journal article" date="2015" name="BMC Genomics">
        <title>Genomic and transcriptomic analysis of the endophytic fungus Pestalotiopsis fici reveals its lifestyle and high potential for synthesis of natural products.</title>
        <authorList>
            <person name="Wang X."/>
            <person name="Zhang X."/>
            <person name="Liu L."/>
            <person name="Xiang M."/>
            <person name="Wang W."/>
            <person name="Sun X."/>
            <person name="Che Y."/>
            <person name="Guo L."/>
            <person name="Liu G."/>
            <person name="Guo L."/>
            <person name="Wang C."/>
            <person name="Yin W.B."/>
            <person name="Stadler M."/>
            <person name="Zhang X."/>
            <person name="Liu X."/>
        </authorList>
    </citation>
    <scope>NUCLEOTIDE SEQUENCE [LARGE SCALE GENOMIC DNA]</scope>
    <source>
        <strain evidence="7">W106-1 / CGMCC3.15140</strain>
    </source>
</reference>
<comment type="subcellular location">
    <subcellularLocation>
        <location evidence="1">Membrane</location>
        <topology evidence="1">Multi-pass membrane protein</topology>
    </subcellularLocation>
</comment>
<dbReference type="RefSeq" id="XP_007841338.1">
    <property type="nucleotide sequence ID" value="XM_007843147.1"/>
</dbReference>
<gene>
    <name evidence="6" type="ORF">PFICI_14566</name>
</gene>
<evidence type="ECO:0000256" key="3">
    <source>
        <dbReference type="ARBA" id="ARBA00022989"/>
    </source>
</evidence>
<protein>
    <submittedName>
        <fullName evidence="6">Uncharacterized protein</fullName>
    </submittedName>
</protein>
<dbReference type="Pfam" id="PF04479">
    <property type="entry name" value="RTA1"/>
    <property type="match status" value="1"/>
</dbReference>
<evidence type="ECO:0000256" key="5">
    <source>
        <dbReference type="SAM" id="Phobius"/>
    </source>
</evidence>
<keyword evidence="4 5" id="KW-0472">Membrane</keyword>
<evidence type="ECO:0000256" key="4">
    <source>
        <dbReference type="ARBA" id="ARBA00023136"/>
    </source>
</evidence>
<dbReference type="PANTHER" id="PTHR31465:SF34">
    <property type="entry name" value="DOMAIN PROTEIN, PUTATIVE (AFU_ORTHOLOGUE AFUA_3G00480)-RELATED"/>
    <property type="match status" value="1"/>
</dbReference>
<dbReference type="EMBL" id="KI912121">
    <property type="protein sequence ID" value="ETS73620.1"/>
    <property type="molecule type" value="Genomic_DNA"/>
</dbReference>
<dbReference type="AlphaFoldDB" id="W3WI61"/>
<evidence type="ECO:0000313" key="7">
    <source>
        <dbReference type="Proteomes" id="UP000030651"/>
    </source>
</evidence>
<evidence type="ECO:0000256" key="1">
    <source>
        <dbReference type="ARBA" id="ARBA00004141"/>
    </source>
</evidence>
<accession>W3WI61</accession>
<proteinExistence type="predicted"/>
<dbReference type="Proteomes" id="UP000030651">
    <property type="component" value="Unassembled WGS sequence"/>
</dbReference>
<keyword evidence="3 5" id="KW-1133">Transmembrane helix</keyword>